<evidence type="ECO:0000313" key="3">
    <source>
        <dbReference type="EMBL" id="CAD2218714.1"/>
    </source>
</evidence>
<keyword evidence="4" id="KW-1185">Reference proteome</keyword>
<reference evidence="3 4" key="1">
    <citation type="submission" date="2020-08" db="EMBL/GenBank/DDBJ databases">
        <authorList>
            <person name="Newling K."/>
            <person name="Davey J."/>
            <person name="Forrester S."/>
        </authorList>
    </citation>
    <scope>NUCLEOTIDE SEQUENCE [LARGE SCALE GENOMIC DNA]</scope>
    <source>
        <strain evidence="4">Crithidia deanei Carvalho (ATCC PRA-265)</strain>
    </source>
</reference>
<gene>
    <name evidence="3" type="ORF">ADEAN_000620500</name>
</gene>
<accession>A0A7G2CIG6</accession>
<sequence>MFGCVTFYCLTYFLLLLFFRSVRVMKHKDEILECCECATAVGIEGPQRGSFLLPCQHVMHMSCLEFYKQQANLLRRLYNGQRELQLDLVEDVAVSEEIKCPRCSEKVQRIVPLFVAAPEDYSFSAIHHESEENMQKVLKAQKSYLDKLRGLTRSSKRVLQLGRQCAGLHNQREALLNEMKQFNKFLPVLSPPPPGERTAEEGSPLLAIDRMNKTELELYLAQTAPSLAQSQVELLREREQVDRRKKTLNALRLKYQNLKAERGGIVRPREPEEDEDTNCFKRQRLTAIHLSHPSRRGVPAIDVDTVPERVSTVEGKQKVYEILSDEEDSNAVIHIDSEEDTSSVPPAETESPEGSVDYFVPHPQSSINCSKTAHFVRLLPRREDRLWQPSLQF</sequence>
<evidence type="ECO:0000256" key="1">
    <source>
        <dbReference type="SAM" id="MobiDB-lite"/>
    </source>
</evidence>
<dbReference type="VEuPathDB" id="TriTrypDB:ADEAN_000620500"/>
<feature type="region of interest" description="Disordered" evidence="1">
    <location>
        <begin position="336"/>
        <end position="362"/>
    </location>
</feature>
<dbReference type="Gene3D" id="3.30.40.10">
    <property type="entry name" value="Zinc/RING finger domain, C3HC4 (zinc finger)"/>
    <property type="match status" value="1"/>
</dbReference>
<feature type="chain" id="PRO_5028848441" description="RING-type domain-containing protein" evidence="2">
    <location>
        <begin position="25"/>
        <end position="393"/>
    </location>
</feature>
<dbReference type="Proteomes" id="UP000515908">
    <property type="component" value="Chromosome 12"/>
</dbReference>
<protein>
    <recommendedName>
        <fullName evidence="5">RING-type domain-containing protein</fullName>
    </recommendedName>
</protein>
<feature type="signal peptide" evidence="2">
    <location>
        <begin position="1"/>
        <end position="24"/>
    </location>
</feature>
<dbReference type="EMBL" id="LR877156">
    <property type="protein sequence ID" value="CAD2218714.1"/>
    <property type="molecule type" value="Genomic_DNA"/>
</dbReference>
<dbReference type="AlphaFoldDB" id="A0A7G2CIG6"/>
<organism evidence="3 4">
    <name type="scientific">Angomonas deanei</name>
    <dbReference type="NCBI Taxonomy" id="59799"/>
    <lineage>
        <taxon>Eukaryota</taxon>
        <taxon>Discoba</taxon>
        <taxon>Euglenozoa</taxon>
        <taxon>Kinetoplastea</taxon>
        <taxon>Metakinetoplastina</taxon>
        <taxon>Trypanosomatida</taxon>
        <taxon>Trypanosomatidae</taxon>
        <taxon>Strigomonadinae</taxon>
        <taxon>Angomonas</taxon>
    </lineage>
</organism>
<evidence type="ECO:0000313" key="4">
    <source>
        <dbReference type="Proteomes" id="UP000515908"/>
    </source>
</evidence>
<evidence type="ECO:0008006" key="5">
    <source>
        <dbReference type="Google" id="ProtNLM"/>
    </source>
</evidence>
<dbReference type="InterPro" id="IPR013083">
    <property type="entry name" value="Znf_RING/FYVE/PHD"/>
</dbReference>
<keyword evidence="2" id="KW-0732">Signal</keyword>
<proteinExistence type="predicted"/>
<name>A0A7G2CIG6_9TRYP</name>
<evidence type="ECO:0000256" key="2">
    <source>
        <dbReference type="SAM" id="SignalP"/>
    </source>
</evidence>